<protein>
    <recommendedName>
        <fullName evidence="5">DUF4244 domain-containing protein</fullName>
    </recommendedName>
</protein>
<feature type="region of interest" description="Disordered" evidence="1">
    <location>
        <begin position="1"/>
        <end position="60"/>
    </location>
</feature>
<feature type="transmembrane region" description="Helical" evidence="2">
    <location>
        <begin position="80"/>
        <end position="98"/>
    </location>
</feature>
<feature type="compositionally biased region" description="Polar residues" evidence="1">
    <location>
        <begin position="1"/>
        <end position="10"/>
    </location>
</feature>
<dbReference type="AlphaFoldDB" id="Z9JPA2"/>
<dbReference type="Proteomes" id="UP000023067">
    <property type="component" value="Unassembled WGS sequence"/>
</dbReference>
<dbReference type="EMBL" id="JDYK01000017">
    <property type="protein sequence ID" value="EWS80250.1"/>
    <property type="molecule type" value="Genomic_DNA"/>
</dbReference>
<dbReference type="HOGENOM" id="CLU_2056876_0_0_11"/>
<accession>Z9JPA2</accession>
<organism evidence="3 4">
    <name type="scientific">Brachybacterium phenoliresistens</name>
    <dbReference type="NCBI Taxonomy" id="396014"/>
    <lineage>
        <taxon>Bacteria</taxon>
        <taxon>Bacillati</taxon>
        <taxon>Actinomycetota</taxon>
        <taxon>Actinomycetes</taxon>
        <taxon>Micrococcales</taxon>
        <taxon>Dermabacteraceae</taxon>
        <taxon>Brachybacterium</taxon>
    </lineage>
</organism>
<evidence type="ECO:0000313" key="3">
    <source>
        <dbReference type="EMBL" id="EWS80250.1"/>
    </source>
</evidence>
<dbReference type="PATRIC" id="fig|396014.3.peg.2908"/>
<evidence type="ECO:0000313" key="4">
    <source>
        <dbReference type="Proteomes" id="UP000023067"/>
    </source>
</evidence>
<gene>
    <name evidence="3" type="ORF">BF93_04385</name>
</gene>
<dbReference type="RefSeq" id="WP_232226450.1">
    <property type="nucleotide sequence ID" value="NZ_KK070000.1"/>
</dbReference>
<name>Z9JPA2_9MICO</name>
<reference evidence="3 4" key="1">
    <citation type="submission" date="2014-02" db="EMBL/GenBank/DDBJ databases">
        <title>Genome sequence of Brachybacterium phenoliresistens strain W13A50.</title>
        <authorList>
            <person name="Wang X."/>
        </authorList>
    </citation>
    <scope>NUCLEOTIDE SEQUENCE [LARGE SCALE GENOMIC DNA]</scope>
    <source>
        <strain evidence="3 4">W13A50</strain>
    </source>
</reference>
<dbReference type="STRING" id="396014.BF93_04385"/>
<evidence type="ECO:0000256" key="1">
    <source>
        <dbReference type="SAM" id="MobiDB-lite"/>
    </source>
</evidence>
<sequence>MSITLTTVPELSSPADELSHSLAPVPGESPAARGSEVPAGHDVDGPAARGPEATTAQDEIEEPWLLDALADETGASTAEYAITVLAACGFAAVLVVLLKSGEVRGMLMSIITTALSLGQ</sequence>
<dbReference type="Pfam" id="PF14029">
    <property type="entry name" value="DUF4244"/>
    <property type="match status" value="1"/>
</dbReference>
<evidence type="ECO:0000256" key="2">
    <source>
        <dbReference type="SAM" id="Phobius"/>
    </source>
</evidence>
<keyword evidence="2" id="KW-0812">Transmembrane</keyword>
<keyword evidence="2" id="KW-0472">Membrane</keyword>
<proteinExistence type="predicted"/>
<dbReference type="eggNOG" id="ENOG5033B4A">
    <property type="taxonomic scope" value="Bacteria"/>
</dbReference>
<evidence type="ECO:0008006" key="5">
    <source>
        <dbReference type="Google" id="ProtNLM"/>
    </source>
</evidence>
<keyword evidence="4" id="KW-1185">Reference proteome</keyword>
<comment type="caution">
    <text evidence="3">The sequence shown here is derived from an EMBL/GenBank/DDBJ whole genome shotgun (WGS) entry which is preliminary data.</text>
</comment>
<dbReference type="InterPro" id="IPR025338">
    <property type="entry name" value="DUF4244"/>
</dbReference>
<keyword evidence="2" id="KW-1133">Transmembrane helix</keyword>